<dbReference type="GO" id="GO:0016787">
    <property type="term" value="F:hydrolase activity"/>
    <property type="evidence" value="ECO:0007669"/>
    <property type="project" value="UniProtKB-KW"/>
</dbReference>
<keyword evidence="4" id="KW-1185">Reference proteome</keyword>
<proteinExistence type="predicted"/>
<dbReference type="Pfam" id="PF07859">
    <property type="entry name" value="Abhydrolase_3"/>
    <property type="match status" value="1"/>
</dbReference>
<name>A0ABP3U2R7_9FLAO</name>
<dbReference type="PANTHER" id="PTHR48081">
    <property type="entry name" value="AB HYDROLASE SUPERFAMILY PROTEIN C4A8.06C"/>
    <property type="match status" value="1"/>
</dbReference>
<accession>A0ABP3U2R7</accession>
<dbReference type="InterPro" id="IPR029058">
    <property type="entry name" value="AB_hydrolase_fold"/>
</dbReference>
<dbReference type="Proteomes" id="UP001501758">
    <property type="component" value="Unassembled WGS sequence"/>
</dbReference>
<dbReference type="InterPro" id="IPR050300">
    <property type="entry name" value="GDXG_lipolytic_enzyme"/>
</dbReference>
<evidence type="ECO:0000256" key="1">
    <source>
        <dbReference type="ARBA" id="ARBA00022801"/>
    </source>
</evidence>
<evidence type="ECO:0000313" key="4">
    <source>
        <dbReference type="Proteomes" id="UP001501758"/>
    </source>
</evidence>
<dbReference type="InterPro" id="IPR013094">
    <property type="entry name" value="AB_hydrolase_3"/>
</dbReference>
<evidence type="ECO:0000259" key="2">
    <source>
        <dbReference type="Pfam" id="PF07859"/>
    </source>
</evidence>
<sequence length="299" mass="33747">MKKSLTYYLTIAVLKLKGIKKSFSQDPVAYQTIRKEDVHNPKGSFFKKNITKQFKVSDSTITEITNNNNTDKLLIFIHGGAFISGPAKHHWDSIKTIVQRTDYKIWMCNYPKAPESDINEISNNIDAAYSAALQDHKSSQITFIGDSVGGTLIISLIQRLISKQLPLPYQILLISPVMDATMSNPEIDKIDPIDPMLSKVGILSSKKMCAKNIDLKDTMISPIYGSFKGFPKTVLFLGEYDIMYPDEKLALEKMKQASIDIQAFEGKEMPHIWPLLPVMKEAKQSLHQIIQILNENNPN</sequence>
<organism evidence="3 4">
    <name type="scientific">Aquimarina litoralis</name>
    <dbReference type="NCBI Taxonomy" id="584605"/>
    <lineage>
        <taxon>Bacteria</taxon>
        <taxon>Pseudomonadati</taxon>
        <taxon>Bacteroidota</taxon>
        <taxon>Flavobacteriia</taxon>
        <taxon>Flavobacteriales</taxon>
        <taxon>Flavobacteriaceae</taxon>
        <taxon>Aquimarina</taxon>
    </lineage>
</organism>
<keyword evidence="1 3" id="KW-0378">Hydrolase</keyword>
<comment type="caution">
    <text evidence="3">The sequence shown here is derived from an EMBL/GenBank/DDBJ whole genome shotgun (WGS) entry which is preliminary data.</text>
</comment>
<reference evidence="4" key="1">
    <citation type="journal article" date="2019" name="Int. J. Syst. Evol. Microbiol.">
        <title>The Global Catalogue of Microorganisms (GCM) 10K type strain sequencing project: providing services to taxonomists for standard genome sequencing and annotation.</title>
        <authorList>
            <consortium name="The Broad Institute Genomics Platform"/>
            <consortium name="The Broad Institute Genome Sequencing Center for Infectious Disease"/>
            <person name="Wu L."/>
            <person name="Ma J."/>
        </authorList>
    </citation>
    <scope>NUCLEOTIDE SEQUENCE [LARGE SCALE GENOMIC DNA]</scope>
    <source>
        <strain evidence="4">JCM 15974</strain>
    </source>
</reference>
<evidence type="ECO:0000313" key="3">
    <source>
        <dbReference type="EMBL" id="GAA0721224.1"/>
    </source>
</evidence>
<protein>
    <submittedName>
        <fullName evidence="3">Alpha/beta hydrolase</fullName>
    </submittedName>
</protein>
<gene>
    <name evidence="3" type="ORF">GCM10009430_22250</name>
</gene>
<dbReference type="Gene3D" id="3.40.50.1820">
    <property type="entry name" value="alpha/beta hydrolase"/>
    <property type="match status" value="1"/>
</dbReference>
<dbReference type="PANTHER" id="PTHR48081:SF8">
    <property type="entry name" value="ALPHA_BETA HYDROLASE FOLD-3 DOMAIN-CONTAINING PROTEIN-RELATED"/>
    <property type="match status" value="1"/>
</dbReference>
<dbReference type="SUPFAM" id="SSF53474">
    <property type="entry name" value="alpha/beta-Hydrolases"/>
    <property type="match status" value="1"/>
</dbReference>
<feature type="domain" description="Alpha/beta hydrolase fold-3" evidence="2">
    <location>
        <begin position="74"/>
        <end position="273"/>
    </location>
</feature>
<dbReference type="EMBL" id="BAAAGE010000002">
    <property type="protein sequence ID" value="GAA0721224.1"/>
    <property type="molecule type" value="Genomic_DNA"/>
</dbReference>